<dbReference type="Pfam" id="PF03184">
    <property type="entry name" value="DDE_1"/>
    <property type="match status" value="1"/>
</dbReference>
<sequence>MRSAVEAVLSKEMDYLKDSQTFGLPTSDNFGAKGGKKKKMFGLTLNELRTIALELAELNNIPHTFNKANKIAEKEWLHSFLRKQPNLSLHSPEPTWMARKTSFHVTASKVLSLRDRRQIDTLVSGERGFLVTAEICMNASGNFMPTMFMFRRLRANSKFLDGVLPGSTAEFHFSGWMQKDIFLKWVKRFINFGHPPKEKPVLLVMDGYATHTKSIQVIDKARKNYVILMRIPPHTSHKLQFLHVYLITLLNCFYSKESRKWMRKHPAARAETAVNGFKKTGMWPYNPGIFDEISEKWVQIEKNMKTKISVVQYYTPTDVSETAEREFLPELTNVLYMINDGDILMVMGDLNTNVGKDHKETKVIMETKLGIAMRRDPYSRV</sequence>
<name>A0A8K0D2H3_IGNLU</name>
<reference evidence="2" key="1">
    <citation type="submission" date="2019-08" db="EMBL/GenBank/DDBJ databases">
        <title>The genome of the North American firefly Photinus pyralis.</title>
        <authorList>
            <consortium name="Photinus pyralis genome working group"/>
            <person name="Fallon T.R."/>
            <person name="Sander Lower S.E."/>
            <person name="Weng J.-K."/>
        </authorList>
    </citation>
    <scope>NUCLEOTIDE SEQUENCE</scope>
    <source>
        <strain evidence="2">TRF0915ILg1</strain>
        <tissue evidence="2">Whole body</tissue>
    </source>
</reference>
<evidence type="ECO:0000259" key="1">
    <source>
        <dbReference type="Pfam" id="PF03184"/>
    </source>
</evidence>
<dbReference type="OrthoDB" id="6766063at2759"/>
<dbReference type="EMBL" id="VTPC01006410">
    <property type="protein sequence ID" value="KAF2894937.1"/>
    <property type="molecule type" value="Genomic_DNA"/>
</dbReference>
<dbReference type="GO" id="GO:0003676">
    <property type="term" value="F:nucleic acid binding"/>
    <property type="evidence" value="ECO:0007669"/>
    <property type="project" value="InterPro"/>
</dbReference>
<comment type="caution">
    <text evidence="2">The sequence shown here is derived from an EMBL/GenBank/DDBJ whole genome shotgun (WGS) entry which is preliminary data.</text>
</comment>
<proteinExistence type="predicted"/>
<organism evidence="2 3">
    <name type="scientific">Ignelater luminosus</name>
    <name type="common">Cucubano</name>
    <name type="synonym">Pyrophorus luminosus</name>
    <dbReference type="NCBI Taxonomy" id="2038154"/>
    <lineage>
        <taxon>Eukaryota</taxon>
        <taxon>Metazoa</taxon>
        <taxon>Ecdysozoa</taxon>
        <taxon>Arthropoda</taxon>
        <taxon>Hexapoda</taxon>
        <taxon>Insecta</taxon>
        <taxon>Pterygota</taxon>
        <taxon>Neoptera</taxon>
        <taxon>Endopterygota</taxon>
        <taxon>Coleoptera</taxon>
        <taxon>Polyphaga</taxon>
        <taxon>Elateriformia</taxon>
        <taxon>Elateroidea</taxon>
        <taxon>Elateridae</taxon>
        <taxon>Agrypninae</taxon>
        <taxon>Pyrophorini</taxon>
        <taxon>Ignelater</taxon>
    </lineage>
</organism>
<evidence type="ECO:0000313" key="2">
    <source>
        <dbReference type="EMBL" id="KAF2894937.1"/>
    </source>
</evidence>
<evidence type="ECO:0000313" key="3">
    <source>
        <dbReference type="Proteomes" id="UP000801492"/>
    </source>
</evidence>
<gene>
    <name evidence="2" type="ORF">ILUMI_11233</name>
</gene>
<feature type="domain" description="DDE-1" evidence="1">
    <location>
        <begin position="170"/>
        <end position="265"/>
    </location>
</feature>
<dbReference type="InterPro" id="IPR004875">
    <property type="entry name" value="DDE_SF_endonuclease_dom"/>
</dbReference>
<accession>A0A8K0D2H3</accession>
<protein>
    <recommendedName>
        <fullName evidence="1">DDE-1 domain-containing protein</fullName>
    </recommendedName>
</protein>
<keyword evidence="3" id="KW-1185">Reference proteome</keyword>
<dbReference type="AlphaFoldDB" id="A0A8K0D2H3"/>
<dbReference type="Proteomes" id="UP000801492">
    <property type="component" value="Unassembled WGS sequence"/>
</dbReference>